<name>A0ABR7V7L3_9FLAO</name>
<keyword evidence="1" id="KW-1133">Transmembrane helix</keyword>
<keyword evidence="1" id="KW-0812">Transmembrane</keyword>
<evidence type="ECO:0000256" key="1">
    <source>
        <dbReference type="SAM" id="Phobius"/>
    </source>
</evidence>
<sequence length="187" mass="21213">MRPSKKVLTLPLRILSIALLIGVAMKILAWPMATEIMFFCFATVGLLYGYRFWKKPTKQFMDYNKLIMVSFWAVNGIFNLLDLPYTLFFQAIIAISFILWFVLEGATYFINGDLKSTNKSLQLLWNLAMVFGTLAIISGSLLKILNWEYAISLLAMGVAIVCAYIFRDTFVGSGLQNDDSNNGEYQL</sequence>
<feature type="transmembrane region" description="Helical" evidence="1">
    <location>
        <begin position="65"/>
        <end position="81"/>
    </location>
</feature>
<dbReference type="Proteomes" id="UP000598350">
    <property type="component" value="Unassembled WGS sequence"/>
</dbReference>
<comment type="caution">
    <text evidence="2">The sequence shown here is derived from an EMBL/GenBank/DDBJ whole genome shotgun (WGS) entry which is preliminary data.</text>
</comment>
<organism evidence="2 3">
    <name type="scientific">Maribacter arenosus</name>
    <dbReference type="NCBI Taxonomy" id="1854708"/>
    <lineage>
        <taxon>Bacteria</taxon>
        <taxon>Pseudomonadati</taxon>
        <taxon>Bacteroidota</taxon>
        <taxon>Flavobacteriia</taxon>
        <taxon>Flavobacteriales</taxon>
        <taxon>Flavobacteriaceae</taxon>
        <taxon>Maribacter</taxon>
    </lineage>
</organism>
<feature type="transmembrane region" description="Helical" evidence="1">
    <location>
        <begin position="36"/>
        <end position="53"/>
    </location>
</feature>
<proteinExistence type="predicted"/>
<accession>A0ABR7V7L3</accession>
<keyword evidence="3" id="KW-1185">Reference proteome</keyword>
<protein>
    <recommendedName>
        <fullName evidence="4">DUF308 domain-containing protein</fullName>
    </recommendedName>
</protein>
<dbReference type="EMBL" id="JABTCG010000001">
    <property type="protein sequence ID" value="MBD0849685.1"/>
    <property type="molecule type" value="Genomic_DNA"/>
</dbReference>
<dbReference type="RefSeq" id="WP_188312797.1">
    <property type="nucleotide sequence ID" value="NZ_JABTCG010000001.1"/>
</dbReference>
<evidence type="ECO:0000313" key="3">
    <source>
        <dbReference type="Proteomes" id="UP000598350"/>
    </source>
</evidence>
<feature type="transmembrane region" description="Helical" evidence="1">
    <location>
        <begin position="147"/>
        <end position="166"/>
    </location>
</feature>
<feature type="transmembrane region" description="Helical" evidence="1">
    <location>
        <begin position="12"/>
        <end position="30"/>
    </location>
</feature>
<evidence type="ECO:0008006" key="4">
    <source>
        <dbReference type="Google" id="ProtNLM"/>
    </source>
</evidence>
<feature type="transmembrane region" description="Helical" evidence="1">
    <location>
        <begin position="87"/>
        <end position="111"/>
    </location>
</feature>
<evidence type="ECO:0000313" key="2">
    <source>
        <dbReference type="EMBL" id="MBD0849685.1"/>
    </source>
</evidence>
<keyword evidence="1" id="KW-0472">Membrane</keyword>
<feature type="transmembrane region" description="Helical" evidence="1">
    <location>
        <begin position="123"/>
        <end position="141"/>
    </location>
</feature>
<reference evidence="2 3" key="1">
    <citation type="submission" date="2020-05" db="EMBL/GenBank/DDBJ databases">
        <title>The draft genome sequence of Maribacter arenosus CAU 1321.</title>
        <authorList>
            <person name="Mu L."/>
        </authorList>
    </citation>
    <scope>NUCLEOTIDE SEQUENCE [LARGE SCALE GENOMIC DNA]</scope>
    <source>
        <strain evidence="2 3">CAU 1321</strain>
    </source>
</reference>
<gene>
    <name evidence="2" type="ORF">HPE63_03315</name>
</gene>